<proteinExistence type="predicted"/>
<keyword evidence="4" id="KW-1185">Reference proteome</keyword>
<sequence length="328" mass="37677">MLNDYVRIMKARGWMKKNIPFLYTWHAYVGYELDLYEYFRKPKTISEVAQAYDLKLDLLERWMEVGLAIKYMKKMPKGRFRTSRSFMLPSGKKNPRSTGVILKEMMELHIPALLSYPAIMTTENKQTFDHDMHGGVVAQTSSLLEQAAYPVMHQIVKKKGAESVLDVGCGHAGYLIRLAKDFPHLKLTGIELNEGVANEARLRCRDYPELNIECRDAFEWNYAEKKDLVLINNLLHYIPHEKRPDLLKRASSWLGEAGEIIILTPMKHEKYGRQFSSVFNSFFSAFSNLHPIPGEGDVKEIAEQAGLHVSSIRPVIKEGGWFAVRLVK</sequence>
<dbReference type="SUPFAM" id="SSF53335">
    <property type="entry name" value="S-adenosyl-L-methionine-dependent methyltransferases"/>
    <property type="match status" value="1"/>
</dbReference>
<reference evidence="3 4" key="1">
    <citation type="journal article" date="2017" name="Int. J. Syst. Evol. Microbiol.">
        <title>Bacillus mangrovi sp. nov., isolated from a sediment sample from a mangrove forest.</title>
        <authorList>
            <person name="Gupta V."/>
            <person name="Singh P.K."/>
            <person name="Korpole S."/>
            <person name="Tanuku N.R.S."/>
            <person name="Pinnaka A.K."/>
        </authorList>
    </citation>
    <scope>NUCLEOTIDE SEQUENCE [LARGE SCALE GENOMIC DNA]</scope>
    <source>
        <strain evidence="3 4">KCTC 33872</strain>
    </source>
</reference>
<dbReference type="PANTHER" id="PTHR43861">
    <property type="entry name" value="TRANS-ACONITATE 2-METHYLTRANSFERASE-RELATED"/>
    <property type="match status" value="1"/>
</dbReference>
<dbReference type="Gene3D" id="3.40.50.150">
    <property type="entry name" value="Vaccinia Virus protein VP39"/>
    <property type="match status" value="1"/>
</dbReference>
<evidence type="ECO:0000256" key="1">
    <source>
        <dbReference type="ARBA" id="ARBA00022679"/>
    </source>
</evidence>
<dbReference type="CDD" id="cd02440">
    <property type="entry name" value="AdoMet_MTases"/>
    <property type="match status" value="1"/>
</dbReference>
<dbReference type="AlphaFoldDB" id="A0A7X2S649"/>
<name>A0A7X2S649_9BACI</name>
<dbReference type="OrthoDB" id="146133at2"/>
<dbReference type="InterPro" id="IPR041698">
    <property type="entry name" value="Methyltransf_25"/>
</dbReference>
<comment type="caution">
    <text evidence="3">The sequence shown here is derived from an EMBL/GenBank/DDBJ whole genome shotgun (WGS) entry which is preliminary data.</text>
</comment>
<organism evidence="3 4">
    <name type="scientific">Metabacillus mangrovi</name>
    <dbReference type="NCBI Taxonomy" id="1491830"/>
    <lineage>
        <taxon>Bacteria</taxon>
        <taxon>Bacillati</taxon>
        <taxon>Bacillota</taxon>
        <taxon>Bacilli</taxon>
        <taxon>Bacillales</taxon>
        <taxon>Bacillaceae</taxon>
        <taxon>Metabacillus</taxon>
    </lineage>
</organism>
<evidence type="ECO:0000259" key="2">
    <source>
        <dbReference type="Pfam" id="PF13649"/>
    </source>
</evidence>
<evidence type="ECO:0000313" key="3">
    <source>
        <dbReference type="EMBL" id="MTH53951.1"/>
    </source>
</evidence>
<dbReference type="RefSeq" id="WP_155112467.1">
    <property type="nucleotide sequence ID" value="NZ_WMIB01000009.1"/>
</dbReference>
<dbReference type="EMBL" id="WMIB01000009">
    <property type="protein sequence ID" value="MTH53951.1"/>
    <property type="molecule type" value="Genomic_DNA"/>
</dbReference>
<dbReference type="InterPro" id="IPR029063">
    <property type="entry name" value="SAM-dependent_MTases_sf"/>
</dbReference>
<evidence type="ECO:0000313" key="4">
    <source>
        <dbReference type="Proteomes" id="UP000434639"/>
    </source>
</evidence>
<dbReference type="GO" id="GO:0008168">
    <property type="term" value="F:methyltransferase activity"/>
    <property type="evidence" value="ECO:0007669"/>
    <property type="project" value="UniProtKB-KW"/>
</dbReference>
<feature type="domain" description="Methyltransferase" evidence="2">
    <location>
        <begin position="164"/>
        <end position="258"/>
    </location>
</feature>
<gene>
    <name evidence="3" type="ORF">GKZ89_11090</name>
</gene>
<accession>A0A7X2S649</accession>
<keyword evidence="1 3" id="KW-0808">Transferase</keyword>
<dbReference type="Pfam" id="PF13649">
    <property type="entry name" value="Methyltransf_25"/>
    <property type="match status" value="1"/>
</dbReference>
<keyword evidence="3" id="KW-0489">Methyltransferase</keyword>
<protein>
    <submittedName>
        <fullName evidence="3">Methyltransferase domain-containing protein</fullName>
    </submittedName>
</protein>
<dbReference type="GO" id="GO:0032259">
    <property type="term" value="P:methylation"/>
    <property type="evidence" value="ECO:0007669"/>
    <property type="project" value="UniProtKB-KW"/>
</dbReference>
<dbReference type="Proteomes" id="UP000434639">
    <property type="component" value="Unassembled WGS sequence"/>
</dbReference>